<name>A0A4R3YLX6_9GAMM</name>
<dbReference type="Proteomes" id="UP000295645">
    <property type="component" value="Unassembled WGS sequence"/>
</dbReference>
<dbReference type="InterPro" id="IPR036188">
    <property type="entry name" value="FAD/NAD-bd_sf"/>
</dbReference>
<accession>A0A4R3YLX6</accession>
<dbReference type="AlphaFoldDB" id="A0A4R3YLX6"/>
<dbReference type="Pfam" id="PF01266">
    <property type="entry name" value="DAO"/>
    <property type="match status" value="1"/>
</dbReference>
<dbReference type="GO" id="GO:0005737">
    <property type="term" value="C:cytoplasm"/>
    <property type="evidence" value="ECO:0007669"/>
    <property type="project" value="TreeGrafter"/>
</dbReference>
<protein>
    <submittedName>
        <fullName evidence="3">Gamma-glutamylputrescine oxidase</fullName>
    </submittedName>
</protein>
<dbReference type="EMBL" id="SMCS01000005">
    <property type="protein sequence ID" value="TCV93306.1"/>
    <property type="molecule type" value="Genomic_DNA"/>
</dbReference>
<dbReference type="Gene3D" id="3.30.9.10">
    <property type="entry name" value="D-Amino Acid Oxidase, subunit A, domain 2"/>
    <property type="match status" value="1"/>
</dbReference>
<comment type="caution">
    <text evidence="3">The sequence shown here is derived from an EMBL/GenBank/DDBJ whole genome shotgun (WGS) entry which is preliminary data.</text>
</comment>
<proteinExistence type="predicted"/>
<reference evidence="3 4" key="1">
    <citation type="submission" date="2019-03" db="EMBL/GenBank/DDBJ databases">
        <title>Above-ground endophytic microbial communities from plants in different locations in the United States.</title>
        <authorList>
            <person name="Frank C."/>
        </authorList>
    </citation>
    <scope>NUCLEOTIDE SEQUENCE [LARGE SCALE GENOMIC DNA]</scope>
    <source>
        <strain evidence="3 4">LP_13_YM</strain>
    </source>
</reference>
<dbReference type="Gene3D" id="3.50.50.60">
    <property type="entry name" value="FAD/NAD(P)-binding domain"/>
    <property type="match status" value="1"/>
</dbReference>
<feature type="domain" description="FAD dependent oxidoreductase" evidence="2">
    <location>
        <begin position="28"/>
        <end position="377"/>
    </location>
</feature>
<dbReference type="GO" id="GO:0016491">
    <property type="term" value="F:oxidoreductase activity"/>
    <property type="evidence" value="ECO:0007669"/>
    <property type="project" value="UniProtKB-KW"/>
</dbReference>
<evidence type="ECO:0000256" key="1">
    <source>
        <dbReference type="ARBA" id="ARBA00023002"/>
    </source>
</evidence>
<dbReference type="PANTHER" id="PTHR13847:SF281">
    <property type="entry name" value="FAD DEPENDENT OXIDOREDUCTASE DOMAIN-CONTAINING PROTEIN"/>
    <property type="match status" value="1"/>
</dbReference>
<sequence length="425" mass="46595">MIHSYYQAKDGEGVRYAPLDGRVDASTVVVGGGFAGLNTALGLAARGVRDIVLLEGERIGFGASGRNGGFVFAGYSLGERALLEKVGAEKARALYGRTVAAVDLIRERIDKLGIECDAVDAGVIWANWFRDPGVLRQRQQLLAEQFGTDWQWLPADAMREFVRSPRYHDGLFERNALHIDPLAYARGLARVAAATGVSIHEGSPASWLERRGEGWTVHTARGAVTARHVVLACGGYLAGLDRKVDRSVLPIATYVMVTEPLGDRLAECLRTRAAVYDTRFAFDYYRPLADTRLLWGGRISIRNRSARAVQRLLRHDMGRVFPSLADARVDYAWSGLMSYARHEMPQVGARAKGLWYAQAFGGHGLAPTCAAGEALADAIAVDEDGCEAFADFGLVSTYRPFGYLAAQASYWNAEMADWFKRRVEG</sequence>
<evidence type="ECO:0000259" key="2">
    <source>
        <dbReference type="Pfam" id="PF01266"/>
    </source>
</evidence>
<organism evidence="3 4">
    <name type="scientific">Luteibacter rhizovicinus</name>
    <dbReference type="NCBI Taxonomy" id="242606"/>
    <lineage>
        <taxon>Bacteria</taxon>
        <taxon>Pseudomonadati</taxon>
        <taxon>Pseudomonadota</taxon>
        <taxon>Gammaproteobacteria</taxon>
        <taxon>Lysobacterales</taxon>
        <taxon>Rhodanobacteraceae</taxon>
        <taxon>Luteibacter</taxon>
    </lineage>
</organism>
<keyword evidence="1" id="KW-0560">Oxidoreductase</keyword>
<dbReference type="PANTHER" id="PTHR13847">
    <property type="entry name" value="SARCOSINE DEHYDROGENASE-RELATED"/>
    <property type="match status" value="1"/>
</dbReference>
<dbReference type="InterPro" id="IPR006076">
    <property type="entry name" value="FAD-dep_OxRdtase"/>
</dbReference>
<keyword evidence="4" id="KW-1185">Reference proteome</keyword>
<evidence type="ECO:0000313" key="3">
    <source>
        <dbReference type="EMBL" id="TCV93306.1"/>
    </source>
</evidence>
<evidence type="ECO:0000313" key="4">
    <source>
        <dbReference type="Proteomes" id="UP000295645"/>
    </source>
</evidence>
<dbReference type="SUPFAM" id="SSF51905">
    <property type="entry name" value="FAD/NAD(P)-binding domain"/>
    <property type="match status" value="1"/>
</dbReference>
<gene>
    <name evidence="3" type="ORF">EC912_105166</name>
</gene>